<dbReference type="GO" id="GO:0046872">
    <property type="term" value="F:metal ion binding"/>
    <property type="evidence" value="ECO:0007669"/>
    <property type="project" value="UniProtKB-KW"/>
</dbReference>
<proteinExistence type="predicted"/>
<keyword evidence="2 4" id="KW-0479">Metal-binding</keyword>
<name>W0DJW0_9GAMM</name>
<keyword evidence="1 4" id="KW-0349">Heme</keyword>
<dbReference type="InterPro" id="IPR009056">
    <property type="entry name" value="Cyt_c-like_dom"/>
</dbReference>
<dbReference type="Pfam" id="PF13442">
    <property type="entry name" value="Cytochrome_CBB3"/>
    <property type="match status" value="1"/>
</dbReference>
<keyword evidence="3 4" id="KW-0408">Iron</keyword>
<reference evidence="6 7" key="1">
    <citation type="submission" date="2013-12" db="EMBL/GenBank/DDBJ databases">
        <authorList>
            <consortium name="DOE Joint Genome Institute"/>
            <person name="Muyzer G."/>
            <person name="Huntemann M."/>
            <person name="Han J."/>
            <person name="Chen A."/>
            <person name="Kyrpides N."/>
            <person name="Mavromatis K."/>
            <person name="Markowitz V."/>
            <person name="Palaniappan K."/>
            <person name="Ivanova N."/>
            <person name="Schaumberg A."/>
            <person name="Pati A."/>
            <person name="Liolios K."/>
            <person name="Nordberg H.P."/>
            <person name="Cantor M.N."/>
            <person name="Hua S.X."/>
            <person name="Woyke T."/>
        </authorList>
    </citation>
    <scope>NUCLEOTIDE SEQUENCE [LARGE SCALE GENOMIC DNA]</scope>
    <source>
        <strain evidence="6 7">ARh 1</strain>
    </source>
</reference>
<evidence type="ECO:0000256" key="2">
    <source>
        <dbReference type="ARBA" id="ARBA00022723"/>
    </source>
</evidence>
<gene>
    <name evidence="6" type="ORF">THITH_03835</name>
</gene>
<dbReference type="GO" id="GO:0020037">
    <property type="term" value="F:heme binding"/>
    <property type="evidence" value="ECO:0007669"/>
    <property type="project" value="InterPro"/>
</dbReference>
<evidence type="ECO:0000256" key="4">
    <source>
        <dbReference type="PROSITE-ProRule" id="PRU00433"/>
    </source>
</evidence>
<dbReference type="PROSITE" id="PS51007">
    <property type="entry name" value="CYTC"/>
    <property type="match status" value="1"/>
</dbReference>
<dbReference type="AlphaFoldDB" id="W0DJW0"/>
<keyword evidence="7" id="KW-1185">Reference proteome</keyword>
<evidence type="ECO:0000256" key="1">
    <source>
        <dbReference type="ARBA" id="ARBA00022617"/>
    </source>
</evidence>
<dbReference type="EMBL" id="CP007029">
    <property type="protein sequence ID" value="AHE97537.1"/>
    <property type="molecule type" value="Genomic_DNA"/>
</dbReference>
<evidence type="ECO:0000313" key="6">
    <source>
        <dbReference type="EMBL" id="AHE97537.1"/>
    </source>
</evidence>
<protein>
    <submittedName>
        <fullName evidence="6">Cytochrome C</fullName>
    </submittedName>
</protein>
<dbReference type="KEGG" id="tti:THITH_03835"/>
<sequence length="104" mass="12074">MYARYCASCHGGQAEGAEEWRRRLPDGRWRPPPLNGTGHTWHHPLWQLRQQIRHGSDAEHGDMPPFADVLTDAEIDVVIAWFQSHWPDRIYAAWLDYDANFPAP</sequence>
<dbReference type="HOGENOM" id="CLU_127672_3_0_6"/>
<dbReference type="GO" id="GO:0009055">
    <property type="term" value="F:electron transfer activity"/>
    <property type="evidence" value="ECO:0007669"/>
    <property type="project" value="InterPro"/>
</dbReference>
<evidence type="ECO:0000259" key="5">
    <source>
        <dbReference type="PROSITE" id="PS51007"/>
    </source>
</evidence>
<organism evidence="6 7">
    <name type="scientific">Thioalkalivibrio paradoxus ARh 1</name>
    <dbReference type="NCBI Taxonomy" id="713585"/>
    <lineage>
        <taxon>Bacteria</taxon>
        <taxon>Pseudomonadati</taxon>
        <taxon>Pseudomonadota</taxon>
        <taxon>Gammaproteobacteria</taxon>
        <taxon>Chromatiales</taxon>
        <taxon>Ectothiorhodospiraceae</taxon>
        <taxon>Thioalkalivibrio</taxon>
    </lineage>
</organism>
<dbReference type="STRING" id="713585.THITH_03835"/>
<accession>W0DJW0</accession>
<feature type="domain" description="Cytochrome c" evidence="5">
    <location>
        <begin position="1"/>
        <end position="86"/>
    </location>
</feature>
<dbReference type="Proteomes" id="UP000005289">
    <property type="component" value="Chromosome"/>
</dbReference>
<evidence type="ECO:0000256" key="3">
    <source>
        <dbReference type="ARBA" id="ARBA00023004"/>
    </source>
</evidence>
<evidence type="ECO:0000313" key="7">
    <source>
        <dbReference type="Proteomes" id="UP000005289"/>
    </source>
</evidence>
<dbReference type="SUPFAM" id="SSF46626">
    <property type="entry name" value="Cytochrome c"/>
    <property type="match status" value="1"/>
</dbReference>
<dbReference type="InterPro" id="IPR036909">
    <property type="entry name" value="Cyt_c-like_dom_sf"/>
</dbReference>
<dbReference type="Gene3D" id="1.10.760.10">
    <property type="entry name" value="Cytochrome c-like domain"/>
    <property type="match status" value="1"/>
</dbReference>